<comment type="function">
    <text evidence="5">Involved in transvection phenomena (= synapsis-dependent gene expression), where the synaptic pairing of chromosomes carrying genes with which zeste interacts influences the expression of these genes. Zeste binds to DNA and stimulates transcription from a nearby promoter.</text>
</comment>
<name>A0AAW2FLS0_9HYME</name>
<keyword evidence="3" id="KW-0805">Transcription regulation</keyword>
<accession>A0AAW2FLS0</accession>
<keyword evidence="6" id="KW-0175">Coiled coil</keyword>
<evidence type="ECO:0000259" key="7">
    <source>
        <dbReference type="Pfam" id="PF13873"/>
    </source>
</evidence>
<feature type="domain" description="Myb/SANT-like DNA-binding" evidence="7">
    <location>
        <begin position="3"/>
        <end position="67"/>
    </location>
</feature>
<dbReference type="PANTHER" id="PTHR21411">
    <property type="entry name" value="APONTIC"/>
    <property type="match status" value="1"/>
</dbReference>
<keyword evidence="9" id="KW-1185">Reference proteome</keyword>
<proteinExistence type="predicted"/>
<comment type="subunit">
    <text evidence="1">Self-associates forming complexes of several hundred monomers.</text>
</comment>
<evidence type="ECO:0000256" key="2">
    <source>
        <dbReference type="ARBA" id="ARBA00016807"/>
    </source>
</evidence>
<organism evidence="8 9">
    <name type="scientific">Cardiocondyla obscurior</name>
    <dbReference type="NCBI Taxonomy" id="286306"/>
    <lineage>
        <taxon>Eukaryota</taxon>
        <taxon>Metazoa</taxon>
        <taxon>Ecdysozoa</taxon>
        <taxon>Arthropoda</taxon>
        <taxon>Hexapoda</taxon>
        <taxon>Insecta</taxon>
        <taxon>Pterygota</taxon>
        <taxon>Neoptera</taxon>
        <taxon>Endopterygota</taxon>
        <taxon>Hymenoptera</taxon>
        <taxon>Apocrita</taxon>
        <taxon>Aculeata</taxon>
        <taxon>Formicoidea</taxon>
        <taxon>Formicidae</taxon>
        <taxon>Myrmicinae</taxon>
        <taxon>Cardiocondyla</taxon>
    </lineage>
</organism>
<dbReference type="EMBL" id="JADYXP020000011">
    <property type="protein sequence ID" value="KAL0114867.1"/>
    <property type="molecule type" value="Genomic_DNA"/>
</dbReference>
<dbReference type="InterPro" id="IPR028002">
    <property type="entry name" value="Myb_DNA-bind_5"/>
</dbReference>
<gene>
    <name evidence="8" type="ORF">PUN28_011901</name>
</gene>
<evidence type="ECO:0000256" key="1">
    <source>
        <dbReference type="ARBA" id="ARBA00011764"/>
    </source>
</evidence>
<comment type="caution">
    <text evidence="8">The sequence shown here is derived from an EMBL/GenBank/DDBJ whole genome shotgun (WGS) entry which is preliminary data.</text>
</comment>
<keyword evidence="4" id="KW-0804">Transcription</keyword>
<reference evidence="8 9" key="1">
    <citation type="submission" date="2023-03" db="EMBL/GenBank/DDBJ databases">
        <title>High recombination rates correlate with genetic variation in Cardiocondyla obscurior ants.</title>
        <authorList>
            <person name="Errbii M."/>
        </authorList>
    </citation>
    <scope>NUCLEOTIDE SEQUENCE [LARGE SCALE GENOMIC DNA]</scope>
    <source>
        <strain evidence="8">Alpha-2009</strain>
        <tissue evidence="8">Whole body</tissue>
    </source>
</reference>
<evidence type="ECO:0000256" key="6">
    <source>
        <dbReference type="SAM" id="Coils"/>
    </source>
</evidence>
<dbReference type="PANTHER" id="PTHR21411:SF0">
    <property type="entry name" value="REGULATORY PROTEIN ZESTE"/>
    <property type="match status" value="1"/>
</dbReference>
<evidence type="ECO:0000256" key="3">
    <source>
        <dbReference type="ARBA" id="ARBA00023015"/>
    </source>
</evidence>
<dbReference type="Pfam" id="PF13873">
    <property type="entry name" value="Myb_DNA-bind_5"/>
    <property type="match status" value="1"/>
</dbReference>
<sequence length="244" mass="28493">MYLVQLVSEYKEVLENKQTNSETICLKNQVWEEVTEKFNLSGYSCRSSKMIRNCWENIKKRTKKHFAKQKKNLYKTGGGQSQIVDNIMFNKTRDIIQPSVDGLTNMYDSDSFASIQNEETYDTLPSTDSLNIDDEDLTIAEKPVTKEKKRKITESKNIDHKRSRFISIKEKNKKESSKTEIDEFTNLAKSKTELSNTLLIQEQERHAIEISIAEQRLAKEKIELEIKKTELEMKKAELQQKIKN</sequence>
<dbReference type="AlphaFoldDB" id="A0AAW2FLS0"/>
<evidence type="ECO:0000313" key="8">
    <source>
        <dbReference type="EMBL" id="KAL0114867.1"/>
    </source>
</evidence>
<feature type="coiled-coil region" evidence="6">
    <location>
        <begin position="210"/>
        <end position="244"/>
    </location>
</feature>
<dbReference type="Proteomes" id="UP001430953">
    <property type="component" value="Unassembled WGS sequence"/>
</dbReference>
<evidence type="ECO:0000256" key="4">
    <source>
        <dbReference type="ARBA" id="ARBA00023163"/>
    </source>
</evidence>
<evidence type="ECO:0000256" key="5">
    <source>
        <dbReference type="ARBA" id="ARBA00025466"/>
    </source>
</evidence>
<protein>
    <recommendedName>
        <fullName evidence="2">Regulatory protein zeste</fullName>
    </recommendedName>
</protein>
<evidence type="ECO:0000313" key="9">
    <source>
        <dbReference type="Proteomes" id="UP001430953"/>
    </source>
</evidence>
<dbReference type="Gene3D" id="1.10.10.60">
    <property type="entry name" value="Homeodomain-like"/>
    <property type="match status" value="1"/>
</dbReference>